<feature type="region of interest" description="Disordered" evidence="6">
    <location>
        <begin position="1188"/>
        <end position="1209"/>
    </location>
</feature>
<evidence type="ECO:0000313" key="9">
    <source>
        <dbReference type="Proteomes" id="UP001338582"/>
    </source>
</evidence>
<feature type="compositionally biased region" description="Basic and acidic residues" evidence="6">
    <location>
        <begin position="543"/>
        <end position="552"/>
    </location>
</feature>
<dbReference type="Pfam" id="PF15612">
    <property type="entry name" value="WHIM1"/>
    <property type="match status" value="1"/>
</dbReference>
<dbReference type="RefSeq" id="XP_062878244.1">
    <property type="nucleotide sequence ID" value="XM_063022174.1"/>
</dbReference>
<feature type="coiled-coil region" evidence="5">
    <location>
        <begin position="806"/>
        <end position="833"/>
    </location>
</feature>
<dbReference type="KEGG" id="asau:88174259"/>
<dbReference type="Proteomes" id="UP001338582">
    <property type="component" value="Chromosome 4"/>
</dbReference>
<dbReference type="Pfam" id="PF15613">
    <property type="entry name" value="WSD"/>
    <property type="match status" value="1"/>
</dbReference>
<dbReference type="GO" id="GO:0000781">
    <property type="term" value="C:chromosome, telomeric region"/>
    <property type="evidence" value="ECO:0007669"/>
    <property type="project" value="GOC"/>
</dbReference>
<evidence type="ECO:0000256" key="5">
    <source>
        <dbReference type="SAM" id="Coils"/>
    </source>
</evidence>
<dbReference type="EMBL" id="CP138897">
    <property type="protein sequence ID" value="WPK25862.1"/>
    <property type="molecule type" value="Genomic_DNA"/>
</dbReference>
<dbReference type="GeneID" id="88174259"/>
<dbReference type="GO" id="GO:0031509">
    <property type="term" value="P:subtelomeric heterochromatin formation"/>
    <property type="evidence" value="ECO:0007669"/>
    <property type="project" value="TreeGrafter"/>
</dbReference>
<evidence type="ECO:0000259" key="7">
    <source>
        <dbReference type="PROSITE" id="PS51136"/>
    </source>
</evidence>
<accession>A0AAX4HBF5</accession>
<evidence type="ECO:0000256" key="1">
    <source>
        <dbReference type="ARBA" id="ARBA00004123"/>
    </source>
</evidence>
<dbReference type="InterPro" id="IPR028941">
    <property type="entry name" value="WHIM2_dom"/>
</dbReference>
<feature type="region of interest" description="Disordered" evidence="6">
    <location>
        <begin position="271"/>
        <end position="296"/>
    </location>
</feature>
<keyword evidence="9" id="KW-1185">Reference proteome</keyword>
<name>A0AAX4HBF5_9ASCO</name>
<keyword evidence="3 4" id="KW-0539">Nucleus</keyword>
<feature type="domain" description="WAC" evidence="7">
    <location>
        <begin position="23"/>
        <end position="138"/>
    </location>
</feature>
<dbReference type="PANTHER" id="PTHR32075:SF6">
    <property type="entry name" value="ISWI CHROMATIN-REMODELING COMPLEX SUBUNIT YPL216W-RELATED"/>
    <property type="match status" value="1"/>
</dbReference>
<keyword evidence="2 5" id="KW-0175">Coiled coil</keyword>
<evidence type="ECO:0000256" key="4">
    <source>
        <dbReference type="PROSITE-ProRule" id="PRU00475"/>
    </source>
</evidence>
<feature type="coiled-coil region" evidence="5">
    <location>
        <begin position="912"/>
        <end position="939"/>
    </location>
</feature>
<dbReference type="InterPro" id="IPR018501">
    <property type="entry name" value="DDT_dom"/>
</dbReference>
<feature type="compositionally biased region" description="Acidic residues" evidence="6">
    <location>
        <begin position="580"/>
        <end position="604"/>
    </location>
</feature>
<protein>
    <recommendedName>
        <fullName evidence="7">WAC domain-containing protein</fullName>
    </recommendedName>
</protein>
<dbReference type="InterPro" id="IPR013136">
    <property type="entry name" value="WSTF_Acf1_Cbp146"/>
</dbReference>
<comment type="subcellular location">
    <subcellularLocation>
        <location evidence="1 4">Nucleus</location>
    </subcellularLocation>
</comment>
<feature type="compositionally biased region" description="Acidic residues" evidence="6">
    <location>
        <begin position="864"/>
        <end position="884"/>
    </location>
</feature>
<dbReference type="Pfam" id="PF02791">
    <property type="entry name" value="DDT"/>
    <property type="match status" value="1"/>
</dbReference>
<dbReference type="PROSITE" id="PS51136">
    <property type="entry name" value="WAC"/>
    <property type="match status" value="1"/>
</dbReference>
<dbReference type="PANTHER" id="PTHR32075">
    <property type="entry name" value="ISWI CHROMATIN-REMODELING COMPLEX SUBUNIT YPL216W-RELATED"/>
    <property type="match status" value="1"/>
</dbReference>
<reference evidence="8 9" key="1">
    <citation type="submission" date="2023-10" db="EMBL/GenBank/DDBJ databases">
        <title>Draft Genome Sequence of Candida saopaulonensis from a very Premature Infant with Sepsis.</title>
        <authorList>
            <person name="Ning Y."/>
            <person name="Dai R."/>
            <person name="Xiao M."/>
            <person name="Xu Y."/>
            <person name="Yan Q."/>
            <person name="Zhang L."/>
        </authorList>
    </citation>
    <scope>NUCLEOTIDE SEQUENCE [LARGE SCALE GENOMIC DNA]</scope>
    <source>
        <strain evidence="8 9">19XY460</strain>
    </source>
</reference>
<evidence type="ECO:0000256" key="6">
    <source>
        <dbReference type="SAM" id="MobiDB-lite"/>
    </source>
</evidence>
<organism evidence="8 9">
    <name type="scientific">Australozyma saopauloensis</name>
    <dbReference type="NCBI Taxonomy" id="291208"/>
    <lineage>
        <taxon>Eukaryota</taxon>
        <taxon>Fungi</taxon>
        <taxon>Dikarya</taxon>
        <taxon>Ascomycota</taxon>
        <taxon>Saccharomycotina</taxon>
        <taxon>Pichiomycetes</taxon>
        <taxon>Metschnikowiaceae</taxon>
        <taxon>Australozyma</taxon>
    </lineage>
</organism>
<proteinExistence type="predicted"/>
<evidence type="ECO:0000313" key="8">
    <source>
        <dbReference type="EMBL" id="WPK25862.1"/>
    </source>
</evidence>
<feature type="region of interest" description="Disordered" evidence="6">
    <location>
        <begin position="1119"/>
        <end position="1149"/>
    </location>
</feature>
<gene>
    <name evidence="8" type="ORF">PUMCH_003195</name>
</gene>
<evidence type="ECO:0000256" key="2">
    <source>
        <dbReference type="ARBA" id="ARBA00023054"/>
    </source>
</evidence>
<evidence type="ECO:0000256" key="3">
    <source>
        <dbReference type="ARBA" id="ARBA00023242"/>
    </source>
</evidence>
<feature type="region of interest" description="Disordered" evidence="6">
    <location>
        <begin position="858"/>
        <end position="884"/>
    </location>
</feature>
<feature type="compositionally biased region" description="Basic and acidic residues" evidence="6">
    <location>
        <begin position="1188"/>
        <end position="1201"/>
    </location>
</feature>
<feature type="region of interest" description="Disordered" evidence="6">
    <location>
        <begin position="529"/>
        <end position="604"/>
    </location>
</feature>
<dbReference type="InterPro" id="IPR028942">
    <property type="entry name" value="WHIM1_dom"/>
</dbReference>
<sequence length="1209" mass="139007">MVLYKKKQVTIQRPRPLPEDLSSEIFVIPQTKEWFFEYEEYLARMDFYKRHQFSCEITGASGLTYFDAYAVEQKEYKECDANFPESLREHILKFLLFNKVTRLDLLVDKIYLLFKNEYFPGEEIYVKKIFTTTSDTRKGIPATTQSDDPNVHSYISTVKQRGIIREKVQYSNPSDTKYLVSILGEGSQVIATNQQISRDRNHFTKWLIKVFIKMTVTRSYMSGSPWVVKIKYAKKYRIPREFPEEFKQYEASTPTGSVIYDDDYEILGMNSPSDAPAKKVRGKYKPRGSNGTTANGQALVDSSRMEGVFSVKSNPRHELRIKFPPHHLPATIQREIMENNLVTVSSFQPSKKTLVEDLSLQFDLQTLRPAPSLLLLPQNALVLHSYIAEELEEQLSSIDGENIKSEDDKFDAQESSLLRKEIQLLKSGTLNSIQEALECWMFLNIYHSVLKLDTFTFDDFLYAMSWNVDQFNESGRCELLDEIWCAVLGAIISNQTPPAKFSEDSENIFGLQIILPINTKKLDSDAIKDEEDDVADKGSGSDSEQKPSKLDDDNSDDDSSSEASKSRNSLPKRTVKKEGDDVDDVDADDEEDDEEDVEMKDEEENAAAQENLIHNAYQVMNHRGTTWYERLRKRNFKDGNWQTIVLGVLSLVEYVPEYFDTIQKAFKAFAPKDGMPASPSTVLNKFYHYTSVDLRIKILTILVSLVVSGPLVRNYIEECLDSTTAYRREKLDIYKELKLAVDNANKLHSEIYEKLMVGANSASDASLWSQFTRKRHRLNLSGYEMTDYEKDLASKDSTFQESWDNRESAIVKIKEIKQEKKRVETQLSELDCQRVSLLGKDRHFNRYWWFENNGLPNLHSSGGQDDDDEQEPESEDEFEDKEDNQEETYLMGRLWIQGPYSMDASTHMKLDIEACNEIAKSFDEELETIQKQNQDLDVDVTSKPEQEVLELDDGGPPLRVMNFRNVPDCTRKGAEQLGITFSEDKILLNHDELIDRLGAVSTDSNVLEMSLLPRKFIEESPIPLVSSHQWMYFDRVEDLDGLLKWLNPWGKRESILRKELLRVKEGVCGSISSRRKALCLDKAPKDDLDIESQIEAVEAKVKEYESGEVAVKVDASDSDDGIATRKRGRRGGDVANKKQKTTEETLKSGSIHELMKLRDELKENQKIMKSQYQENRVLEWTNSSAREEFNKSLYEGGDKSKEKQKKSKK</sequence>
<dbReference type="AlphaFoldDB" id="A0AAX4HBF5"/>
<dbReference type="GO" id="GO:0005634">
    <property type="term" value="C:nucleus"/>
    <property type="evidence" value="ECO:0007669"/>
    <property type="project" value="UniProtKB-SubCell"/>
</dbReference>
<feature type="compositionally biased region" description="Basic and acidic residues" evidence="6">
    <location>
        <begin position="1130"/>
        <end position="1146"/>
    </location>
</feature>
<dbReference type="GO" id="GO:0000785">
    <property type="term" value="C:chromatin"/>
    <property type="evidence" value="ECO:0007669"/>
    <property type="project" value="UniProtKB-ARBA"/>
</dbReference>
<dbReference type="Pfam" id="PF10537">
    <property type="entry name" value="WAC_Acf1_DNA_bd"/>
    <property type="match status" value="1"/>
</dbReference>